<accession>A0A565BTS8</accession>
<dbReference type="EMBL" id="CABITT030000005">
    <property type="protein sequence ID" value="VVB04768.1"/>
    <property type="molecule type" value="Genomic_DNA"/>
</dbReference>
<gene>
    <name evidence="2" type="ORF">ANE_LOCUS15212</name>
</gene>
<feature type="region of interest" description="Disordered" evidence="1">
    <location>
        <begin position="82"/>
        <end position="119"/>
    </location>
</feature>
<reference evidence="2" key="1">
    <citation type="submission" date="2019-07" db="EMBL/GenBank/DDBJ databases">
        <authorList>
            <person name="Dittberner H."/>
        </authorList>
    </citation>
    <scope>NUCLEOTIDE SEQUENCE [LARGE SCALE GENOMIC DNA]</scope>
</reference>
<evidence type="ECO:0000313" key="3">
    <source>
        <dbReference type="Proteomes" id="UP000489600"/>
    </source>
</evidence>
<dbReference type="AlphaFoldDB" id="A0A565BTS8"/>
<organism evidence="2 3">
    <name type="scientific">Arabis nemorensis</name>
    <dbReference type="NCBI Taxonomy" id="586526"/>
    <lineage>
        <taxon>Eukaryota</taxon>
        <taxon>Viridiplantae</taxon>
        <taxon>Streptophyta</taxon>
        <taxon>Embryophyta</taxon>
        <taxon>Tracheophyta</taxon>
        <taxon>Spermatophyta</taxon>
        <taxon>Magnoliopsida</taxon>
        <taxon>eudicotyledons</taxon>
        <taxon>Gunneridae</taxon>
        <taxon>Pentapetalae</taxon>
        <taxon>rosids</taxon>
        <taxon>malvids</taxon>
        <taxon>Brassicales</taxon>
        <taxon>Brassicaceae</taxon>
        <taxon>Arabideae</taxon>
        <taxon>Arabis</taxon>
    </lineage>
</organism>
<dbReference type="Proteomes" id="UP000489600">
    <property type="component" value="Unassembled WGS sequence"/>
</dbReference>
<proteinExistence type="predicted"/>
<protein>
    <submittedName>
        <fullName evidence="2">Uncharacterized protein</fullName>
    </submittedName>
</protein>
<sequence length="119" mass="13515">MTRGGFGFRDQGCSCLPMIPALTPIRDNYSLRNVDRFHGGKEAGEEYYIPEQQRDSEGVTGRAVVEVGGCIGRIRWIRPAKREKQRRMVHTPSEPRRPSRTELVGVEERDWKTSIGGDL</sequence>
<evidence type="ECO:0000256" key="1">
    <source>
        <dbReference type="SAM" id="MobiDB-lite"/>
    </source>
</evidence>
<feature type="compositionally biased region" description="Basic and acidic residues" evidence="1">
    <location>
        <begin position="93"/>
        <end position="112"/>
    </location>
</feature>
<comment type="caution">
    <text evidence="2">The sequence shown here is derived from an EMBL/GenBank/DDBJ whole genome shotgun (WGS) entry which is preliminary data.</text>
</comment>
<name>A0A565BTS8_9BRAS</name>
<evidence type="ECO:0000313" key="2">
    <source>
        <dbReference type="EMBL" id="VVB04768.1"/>
    </source>
</evidence>
<keyword evidence="3" id="KW-1185">Reference proteome</keyword>